<dbReference type="PROSITE" id="PS51272">
    <property type="entry name" value="SLH"/>
    <property type="match status" value="3"/>
</dbReference>
<evidence type="ECO:0000313" key="3">
    <source>
        <dbReference type="EMBL" id="MBE9118841.1"/>
    </source>
</evidence>
<protein>
    <submittedName>
        <fullName evidence="3">Family 10 glycosylhydrolase</fullName>
    </submittedName>
</protein>
<gene>
    <name evidence="3" type="ORF">IQ249_23405</name>
</gene>
<dbReference type="SUPFAM" id="SSF51445">
    <property type="entry name" value="(Trans)glycosidases"/>
    <property type="match status" value="1"/>
</dbReference>
<evidence type="ECO:0000313" key="4">
    <source>
        <dbReference type="Proteomes" id="UP000654482"/>
    </source>
</evidence>
<keyword evidence="1" id="KW-0732">Signal</keyword>
<reference evidence="3" key="1">
    <citation type="submission" date="2020-10" db="EMBL/GenBank/DDBJ databases">
        <authorList>
            <person name="Castelo-Branco R."/>
            <person name="Eusebio N."/>
            <person name="Adriana R."/>
            <person name="Vieira A."/>
            <person name="Brugerolle De Fraissinette N."/>
            <person name="Rezende De Castro R."/>
            <person name="Schneider M.P."/>
            <person name="Vasconcelos V."/>
            <person name="Leao P.N."/>
        </authorList>
    </citation>
    <scope>NUCLEOTIDE SEQUENCE</scope>
    <source>
        <strain evidence="3">LEGE 07157</strain>
    </source>
</reference>
<dbReference type="Gene3D" id="3.20.20.80">
    <property type="entry name" value="Glycosidases"/>
    <property type="match status" value="1"/>
</dbReference>
<accession>A0A8J7E2Y9</accession>
<dbReference type="InterPro" id="IPR017853">
    <property type="entry name" value="GH"/>
</dbReference>
<evidence type="ECO:0000256" key="1">
    <source>
        <dbReference type="ARBA" id="ARBA00022729"/>
    </source>
</evidence>
<dbReference type="Proteomes" id="UP000654482">
    <property type="component" value="Unassembled WGS sequence"/>
</dbReference>
<keyword evidence="4" id="KW-1185">Reference proteome</keyword>
<dbReference type="PANTHER" id="PTHR43405">
    <property type="entry name" value="GLYCOSYL HYDROLASE DIGH"/>
    <property type="match status" value="1"/>
</dbReference>
<dbReference type="InterPro" id="IPR052177">
    <property type="entry name" value="Divisome_Glycosyl_Hydrolase"/>
</dbReference>
<organism evidence="3 4">
    <name type="scientific">Lusitaniella coriacea LEGE 07157</name>
    <dbReference type="NCBI Taxonomy" id="945747"/>
    <lineage>
        <taxon>Bacteria</taxon>
        <taxon>Bacillati</taxon>
        <taxon>Cyanobacteriota</taxon>
        <taxon>Cyanophyceae</taxon>
        <taxon>Spirulinales</taxon>
        <taxon>Lusitaniellaceae</taxon>
        <taxon>Lusitaniella</taxon>
    </lineage>
</organism>
<name>A0A8J7E2Y9_9CYAN</name>
<evidence type="ECO:0000259" key="2">
    <source>
        <dbReference type="PROSITE" id="PS51272"/>
    </source>
</evidence>
<feature type="domain" description="SLH" evidence="2">
    <location>
        <begin position="41"/>
        <end position="104"/>
    </location>
</feature>
<dbReference type="AlphaFoldDB" id="A0A8J7E2Y9"/>
<dbReference type="PANTHER" id="PTHR43405:SF1">
    <property type="entry name" value="GLYCOSYL HYDROLASE DIGH"/>
    <property type="match status" value="1"/>
</dbReference>
<proteinExistence type="predicted"/>
<dbReference type="InterPro" id="IPR003790">
    <property type="entry name" value="GHL10"/>
</dbReference>
<comment type="caution">
    <text evidence="3">The sequence shown here is derived from an EMBL/GenBank/DDBJ whole genome shotgun (WGS) entry which is preliminary data.</text>
</comment>
<dbReference type="InterPro" id="IPR001119">
    <property type="entry name" value="SLH_dom"/>
</dbReference>
<feature type="domain" description="SLH" evidence="2">
    <location>
        <begin position="105"/>
        <end position="164"/>
    </location>
</feature>
<feature type="domain" description="SLH" evidence="2">
    <location>
        <begin position="167"/>
        <end position="231"/>
    </location>
</feature>
<dbReference type="Pfam" id="PF00395">
    <property type="entry name" value="SLH"/>
    <property type="match status" value="2"/>
</dbReference>
<sequence length="703" mass="78883">MKIVETTATLTADGTFTAKVADLAPGTYRVTLHIEEPPISTTPPKFSDTESHWAKPFIEALAAQGIISGFPDGTFKPNQTVNRAQFAAILTSAFKLADKRQPIQFTDIADNYWAAPAIKKAYATGFISGYPNQQFRPLAGITKAHALIALVNGLELQLPDVSQIDLSQLYQDWASIPTYARGQTAIASGKGMVVNYPNLKQLEPNRSATRAEIAALIYQALVQAGRAAKIASPYIVPPPVIATVTVAHQREFRGVWTTTLWNVDWPSKSGLTTQQAQQELLQIIDRVKSLNLNAFFLQIRPEGDAFYASQLEPWSHWLTGTQGKAPDPLWDPLQFAINECHKRNIEFHAWLNPYRAKTNSHSAPNASSHFMVEHPEAVYKYGTEHWMDPGSKLAQDNTYNVILDIVRRYDLDGIHIDDYFYPYPVQNETFPDSATYQAYKDNGGSLGLEDWRRENVNQIIQRLQQGIHSLKPHVKFGIAPFGIYRPGEPPGIVGLDQYGVLFADPKKWLAEGWLDYIAPQLYWRIDQTQQSYPVLLKWWTDNNPKNIQMYIGNNLQKLGESSWTLEEFEKQVKLTRESKDKLALGNIFYNMQVFKNDRAGVNTFFQQNIYPQPALVPVISSLTATPPALPTGLKVSNRTLSWNAPSNSNLRAWTLYRQESTGWKLAQILPTTTTQTSVQPGTYALCAVNRIARESEGVTIVVS</sequence>
<dbReference type="RefSeq" id="WP_194031936.1">
    <property type="nucleotide sequence ID" value="NZ_JADEWZ010000063.1"/>
</dbReference>
<dbReference type="EMBL" id="JADEWZ010000063">
    <property type="protein sequence ID" value="MBE9118841.1"/>
    <property type="molecule type" value="Genomic_DNA"/>
</dbReference>
<dbReference type="Pfam" id="PF02638">
    <property type="entry name" value="GHL10"/>
    <property type="match status" value="1"/>
</dbReference>